<evidence type="ECO:0000313" key="6">
    <source>
        <dbReference type="EMBL" id="RAG81282.1"/>
    </source>
</evidence>
<comment type="caution">
    <text evidence="6">The sequence shown here is derived from an EMBL/GenBank/DDBJ whole genome shotgun (WGS) entry which is preliminary data.</text>
</comment>
<evidence type="ECO:0008006" key="8">
    <source>
        <dbReference type="Google" id="ProtNLM"/>
    </source>
</evidence>
<organism evidence="6 7">
    <name type="scientific">Streptacidiphilus pinicola</name>
    <dbReference type="NCBI Taxonomy" id="2219663"/>
    <lineage>
        <taxon>Bacteria</taxon>
        <taxon>Bacillati</taxon>
        <taxon>Actinomycetota</taxon>
        <taxon>Actinomycetes</taxon>
        <taxon>Kitasatosporales</taxon>
        <taxon>Streptomycetaceae</taxon>
        <taxon>Streptacidiphilus</taxon>
    </lineage>
</organism>
<feature type="compositionally biased region" description="Low complexity" evidence="2">
    <location>
        <begin position="28"/>
        <end position="69"/>
    </location>
</feature>
<gene>
    <name evidence="6" type="ORF">DN069_33620</name>
</gene>
<feature type="region of interest" description="Disordered" evidence="2">
    <location>
        <begin position="1"/>
        <end position="166"/>
    </location>
</feature>
<dbReference type="Pfam" id="PF13399">
    <property type="entry name" value="LytR_C"/>
    <property type="match status" value="1"/>
</dbReference>
<keyword evidence="3" id="KW-0812">Transmembrane</keyword>
<dbReference type="PANTHER" id="PTHR33392:SF6">
    <property type="entry name" value="POLYISOPRENYL-TEICHOIC ACID--PEPTIDOGLYCAN TEICHOIC ACID TRANSFERASE TAGU"/>
    <property type="match status" value="1"/>
</dbReference>
<dbReference type="Proteomes" id="UP000248889">
    <property type="component" value="Unassembled WGS sequence"/>
</dbReference>
<comment type="similarity">
    <text evidence="1">Belongs to the LytR/CpsA/Psr (LCP) family.</text>
</comment>
<evidence type="ECO:0000256" key="2">
    <source>
        <dbReference type="SAM" id="MobiDB-lite"/>
    </source>
</evidence>
<name>A0A2X0I8L8_9ACTN</name>
<feature type="transmembrane region" description="Helical" evidence="3">
    <location>
        <begin position="210"/>
        <end position="229"/>
    </location>
</feature>
<feature type="compositionally biased region" description="Gly residues" evidence="2">
    <location>
        <begin position="152"/>
        <end position="164"/>
    </location>
</feature>
<keyword evidence="7" id="KW-1185">Reference proteome</keyword>
<dbReference type="AlphaFoldDB" id="A0A2X0I8L8"/>
<evidence type="ECO:0000256" key="1">
    <source>
        <dbReference type="ARBA" id="ARBA00006068"/>
    </source>
</evidence>
<reference evidence="6 7" key="1">
    <citation type="submission" date="2018-06" db="EMBL/GenBank/DDBJ databases">
        <title>Streptacidiphilus pinicola sp. nov., isolated from pine grove soil.</title>
        <authorList>
            <person name="Roh S.G."/>
            <person name="Park S."/>
            <person name="Kim M.-K."/>
            <person name="Yun B.-R."/>
            <person name="Park J."/>
            <person name="Kim M.J."/>
            <person name="Kim Y.S."/>
            <person name="Kim S.B."/>
        </authorList>
    </citation>
    <scope>NUCLEOTIDE SEQUENCE [LARGE SCALE GENOMIC DNA]</scope>
    <source>
        <strain evidence="6 7">MMS16-CNU450</strain>
    </source>
</reference>
<dbReference type="InterPro" id="IPR050922">
    <property type="entry name" value="LytR/CpsA/Psr_CW_biosynth"/>
</dbReference>
<proteinExistence type="inferred from homology"/>
<dbReference type="OrthoDB" id="4349935at2"/>
<dbReference type="Pfam" id="PF03816">
    <property type="entry name" value="LytR_cpsA_psr"/>
    <property type="match status" value="1"/>
</dbReference>
<feature type="compositionally biased region" description="Low complexity" evidence="2">
    <location>
        <begin position="81"/>
        <end position="122"/>
    </location>
</feature>
<evidence type="ECO:0000259" key="4">
    <source>
        <dbReference type="Pfam" id="PF03816"/>
    </source>
</evidence>
<dbReference type="InterPro" id="IPR027381">
    <property type="entry name" value="LytR/CpsA/Psr_C"/>
</dbReference>
<dbReference type="RefSeq" id="WP_111507039.1">
    <property type="nucleotide sequence ID" value="NZ_QKYN01000167.1"/>
</dbReference>
<evidence type="ECO:0000259" key="5">
    <source>
        <dbReference type="Pfam" id="PF13399"/>
    </source>
</evidence>
<keyword evidence="3" id="KW-1133">Transmembrane helix</keyword>
<feature type="domain" description="LytR/CpsA/Psr regulator C-terminal" evidence="5">
    <location>
        <begin position="483"/>
        <end position="569"/>
    </location>
</feature>
<sequence>MSGTEDRRGPGGYEQAYQDPYTGEWVFPSRQPGQPAQQQPQEPSYDQSYGQSYGQGGYQQPYETQQQGYDPYAGSYDAYSGYQQQPQDPYYGQQGYQQQGGYAQQPTSYQQAPAEPRQQPQQSFSTAYQQPGPAEAEAPAGPRVPRQEGAGARPGAGAGAGGPKGRYAEDEFEFVDDAEESTDVIDWVKFSETRGERRDERRRKLRSRGIALVVALVLVAVGAAGYLFATGKIGGSGSAAVPAADKREVVAVHLHDLNKNVYSALLISEPAPAKGVTLLLPGTLGVPDSNNNLLALNGAVDSMGTDGIRTGINNLLGTDISATWNIQTPFLQNLVDLLGGVKINSDVAISLNGKQVITPGQNAAVNGAAAMAFATYKAKGESDQTQLDRFGQMLQALITAMPTDPTAAASQITHMGAVEDPSLSDDALGALLAKLSTDARGGAYSTETLPVLGNGTLGSGANALVSGLLAGKVNNRSGQTAARIQLVDANGRTKSVTYAQAAMTNSGYIVLPGTTKVATRSTTVIEYSDDTRLKDAQALAQTLGLPSSVVKKVTSQLSVDLLVTLGRDYKGGS</sequence>
<keyword evidence="3" id="KW-0472">Membrane</keyword>
<accession>A0A2X0I8L8</accession>
<evidence type="ECO:0000256" key="3">
    <source>
        <dbReference type="SAM" id="Phobius"/>
    </source>
</evidence>
<dbReference type="PANTHER" id="PTHR33392">
    <property type="entry name" value="POLYISOPRENYL-TEICHOIC ACID--PEPTIDOGLYCAN TEICHOIC ACID TRANSFERASE TAGU"/>
    <property type="match status" value="1"/>
</dbReference>
<protein>
    <recommendedName>
        <fullName evidence="8">LytR family transcriptional regulator</fullName>
    </recommendedName>
</protein>
<dbReference type="Gene3D" id="3.40.630.190">
    <property type="entry name" value="LCP protein"/>
    <property type="match status" value="1"/>
</dbReference>
<evidence type="ECO:0000313" key="7">
    <source>
        <dbReference type="Proteomes" id="UP000248889"/>
    </source>
</evidence>
<dbReference type="EMBL" id="QKYN01000167">
    <property type="protein sequence ID" value="RAG81282.1"/>
    <property type="molecule type" value="Genomic_DNA"/>
</dbReference>
<dbReference type="InterPro" id="IPR004474">
    <property type="entry name" value="LytR_CpsA_psr"/>
</dbReference>
<feature type="compositionally biased region" description="Low complexity" evidence="2">
    <location>
        <begin position="131"/>
        <end position="141"/>
    </location>
</feature>
<feature type="domain" description="Cell envelope-related transcriptional attenuator" evidence="4">
    <location>
        <begin position="298"/>
        <end position="401"/>
    </location>
</feature>